<reference evidence="1" key="1">
    <citation type="submission" date="2014-11" db="EMBL/GenBank/DDBJ databases">
        <authorList>
            <person name="Amaro Gonzalez C."/>
        </authorList>
    </citation>
    <scope>NUCLEOTIDE SEQUENCE</scope>
</reference>
<evidence type="ECO:0000313" key="1">
    <source>
        <dbReference type="EMBL" id="JAI08040.1"/>
    </source>
</evidence>
<dbReference type="AlphaFoldDB" id="A0A0E9XZG5"/>
<name>A0A0E9XZG5_ANGAN</name>
<accession>A0A0E9XZG5</accession>
<organism evidence="1">
    <name type="scientific">Anguilla anguilla</name>
    <name type="common">European freshwater eel</name>
    <name type="synonym">Muraena anguilla</name>
    <dbReference type="NCBI Taxonomy" id="7936"/>
    <lineage>
        <taxon>Eukaryota</taxon>
        <taxon>Metazoa</taxon>
        <taxon>Chordata</taxon>
        <taxon>Craniata</taxon>
        <taxon>Vertebrata</taxon>
        <taxon>Euteleostomi</taxon>
        <taxon>Actinopterygii</taxon>
        <taxon>Neopterygii</taxon>
        <taxon>Teleostei</taxon>
        <taxon>Anguilliformes</taxon>
        <taxon>Anguillidae</taxon>
        <taxon>Anguilla</taxon>
    </lineage>
</organism>
<sequence length="16" mass="1709">MWSELCAGGLIVSETL</sequence>
<protein>
    <submittedName>
        <fullName evidence="1">Uncharacterized protein</fullName>
    </submittedName>
</protein>
<proteinExistence type="predicted"/>
<reference evidence="1" key="2">
    <citation type="journal article" date="2015" name="Fish Shellfish Immunol.">
        <title>Early steps in the European eel (Anguilla anguilla)-Vibrio vulnificus interaction in the gills: Role of the RtxA13 toxin.</title>
        <authorList>
            <person name="Callol A."/>
            <person name="Pajuelo D."/>
            <person name="Ebbesson L."/>
            <person name="Teles M."/>
            <person name="MacKenzie S."/>
            <person name="Amaro C."/>
        </authorList>
    </citation>
    <scope>NUCLEOTIDE SEQUENCE</scope>
</reference>
<dbReference type="EMBL" id="GBXM01000538">
    <property type="protein sequence ID" value="JAI08040.1"/>
    <property type="molecule type" value="Transcribed_RNA"/>
</dbReference>